<comment type="caution">
    <text evidence="6">The sequence shown here is derived from an EMBL/GenBank/DDBJ whole genome shotgun (WGS) entry which is preliminary data.</text>
</comment>
<accession>A0A2J7X314</accession>
<evidence type="ECO:0000259" key="5">
    <source>
        <dbReference type="Pfam" id="PF03151"/>
    </source>
</evidence>
<feature type="non-terminal residue" evidence="6">
    <location>
        <position position="67"/>
    </location>
</feature>
<evidence type="ECO:0000313" key="6">
    <source>
        <dbReference type="EMBL" id="PNG70164.1"/>
    </source>
</evidence>
<dbReference type="GO" id="GO:0016020">
    <property type="term" value="C:membrane"/>
    <property type="evidence" value="ECO:0007669"/>
    <property type="project" value="UniProtKB-SubCell"/>
</dbReference>
<reference evidence="6 7" key="1">
    <citation type="journal article" date="2017" name="Mol. Biol. Evol.">
        <title>The 4-celled Tetrabaena socialis nuclear genome reveals the essential components for genetic control of cell number at the origin of multicellularity in the volvocine lineage.</title>
        <authorList>
            <person name="Featherston J."/>
            <person name="Arakaki Y."/>
            <person name="Hanschen E.R."/>
            <person name="Ferris P.J."/>
            <person name="Michod R.E."/>
            <person name="Olson B.J.S.C."/>
            <person name="Nozaki H."/>
            <person name="Durand P.M."/>
        </authorList>
    </citation>
    <scope>NUCLEOTIDE SEQUENCE [LARGE SCALE GENOMIC DNA]</scope>
    <source>
        <strain evidence="6 7">NIES-571</strain>
    </source>
</reference>
<proteinExistence type="predicted"/>
<dbReference type="InterPro" id="IPR050186">
    <property type="entry name" value="TPT_transporter"/>
</dbReference>
<dbReference type="AlphaFoldDB" id="A0A2J7X314"/>
<dbReference type="InterPro" id="IPR004853">
    <property type="entry name" value="Sugar_P_trans_dom"/>
</dbReference>
<evidence type="ECO:0000256" key="3">
    <source>
        <dbReference type="ARBA" id="ARBA00022989"/>
    </source>
</evidence>
<gene>
    <name evidence="6" type="ORF">TSOC_015412</name>
</gene>
<dbReference type="Pfam" id="PF03151">
    <property type="entry name" value="TPT"/>
    <property type="match status" value="1"/>
</dbReference>
<organism evidence="6 7">
    <name type="scientific">Tetrabaena socialis</name>
    <dbReference type="NCBI Taxonomy" id="47790"/>
    <lineage>
        <taxon>Eukaryota</taxon>
        <taxon>Viridiplantae</taxon>
        <taxon>Chlorophyta</taxon>
        <taxon>core chlorophytes</taxon>
        <taxon>Chlorophyceae</taxon>
        <taxon>CS clade</taxon>
        <taxon>Chlamydomonadales</taxon>
        <taxon>Tetrabaenaceae</taxon>
        <taxon>Tetrabaena</taxon>
    </lineage>
</organism>
<dbReference type="Proteomes" id="UP000236333">
    <property type="component" value="Unassembled WGS sequence"/>
</dbReference>
<dbReference type="PANTHER" id="PTHR11132">
    <property type="entry name" value="SOLUTE CARRIER FAMILY 35"/>
    <property type="match status" value="1"/>
</dbReference>
<keyword evidence="3" id="KW-1133">Transmembrane helix</keyword>
<evidence type="ECO:0000313" key="7">
    <source>
        <dbReference type="Proteomes" id="UP000236333"/>
    </source>
</evidence>
<sequence length="67" mass="7235">GITDPTPVLCNALLAGLCFHTYQQVSYMILSRVSPVTHSIGNCVKRVIVIAASVVFFKNPVSMQNAL</sequence>
<dbReference type="OrthoDB" id="6418713at2759"/>
<protein>
    <submittedName>
        <fullName evidence="6">Phosphoenolpyruvate/phosphate translocator 2, chloroplastic</fullName>
    </submittedName>
</protein>
<comment type="subcellular location">
    <subcellularLocation>
        <location evidence="1">Membrane</location>
        <topology evidence="1">Multi-pass membrane protein</topology>
    </subcellularLocation>
</comment>
<evidence type="ECO:0000256" key="1">
    <source>
        <dbReference type="ARBA" id="ARBA00004141"/>
    </source>
</evidence>
<evidence type="ECO:0000256" key="4">
    <source>
        <dbReference type="ARBA" id="ARBA00023136"/>
    </source>
</evidence>
<keyword evidence="6" id="KW-0670">Pyruvate</keyword>
<keyword evidence="4" id="KW-0472">Membrane</keyword>
<keyword evidence="2" id="KW-0812">Transmembrane</keyword>
<dbReference type="EMBL" id="PGGS01005318">
    <property type="protein sequence ID" value="PNG70164.1"/>
    <property type="molecule type" value="Genomic_DNA"/>
</dbReference>
<feature type="non-terminal residue" evidence="6">
    <location>
        <position position="1"/>
    </location>
</feature>
<evidence type="ECO:0000256" key="2">
    <source>
        <dbReference type="ARBA" id="ARBA00022692"/>
    </source>
</evidence>
<keyword evidence="7" id="KW-1185">Reference proteome</keyword>
<name>A0A2J7X314_9CHLO</name>
<feature type="domain" description="Sugar phosphate transporter" evidence="5">
    <location>
        <begin position="6"/>
        <end position="67"/>
    </location>
</feature>